<feature type="compositionally biased region" description="Gly residues" evidence="14">
    <location>
        <begin position="1002"/>
        <end position="1022"/>
    </location>
</feature>
<dbReference type="PROSITE" id="PS50952">
    <property type="entry name" value="KIX"/>
    <property type="match status" value="1"/>
</dbReference>
<sequence>MADLEGPPNKRPKLTVPISTPSSDNNTELMRLLDLPDDLNGPSSNNASSLSVGVSMGSATPSNGTAPASVNADSHQDVLQKNKQLSRLLQCPTKNVGGSPTATSTASSNNSPKPNQAGGSPAMGGVGTSLANNLVATSSTGMAMGSFQAHAQTGRTVTNVTSASLGGSTMVTFSTAPFSSTPQLNTSANSPGNLTSSAGQPQMNGPFSNNSASNLGGVRNTVTNTSAMIGSQNVVPQSSQAAMLGNMTSANLQNPLQKIGRPSSTPPGSQSNLTNPFQVFSSASPTIFSSVGSTTSTPSLQLNPMSTFTPTSATTTLSGSLLDSLNMSNISVPPNLANSLPANLAGTAAAATNLPNMAGNVHSNMVGGFSRDSGAAAAMNASGNLGVNITGNLPSSSLPSNITTNVAGNIPGNVASSVNMNISGGISMGGIAQGTQQAMAGTQPGAAGGTQTSPADLGKRKLIQQQLVLLLHAHKCQRRENQANGENKQCVLPHCRTMKNVLNHMTNCQEGKSCQVAHCASSRQIITHWKNCTRSDCPVCLPLKHASDRRHAEKLLHSAMTGPLPGSTAISTTIDQNSMQRAYQALGIPYNTKNQTRPPGMPNPLNTSGNVPGAFTGPLTTASTQQQTDAMLQSFAPGSNSGSNASMGIAMPITGNTQPWQQFVTQDLRNHLVFKLVQAIFPSPDPQAMKDKRMGNLVAYARKVEKDMYEQASSREEYYHLLAEKIYKIQKELEEKRQKRMQETGGTNTAAGGIPTTAAAAAAQLSQLQPLQQLPQPRMPTQNGPLSIAPATPAPPSGGPASVPQMMTPPTSIAPAGQLNAQVNQNPFAQFPPLTSSVTNNSSKQPLPSVGIQGLTPQSQQQQQQQPPSVPATPQSQANQVSKQGIIANATPPTQSVGIIPPSNALTNNTTTETTLAETNQQQVQSGSLGKQPPSIEQTAQPASETTTPAATPQPKQEPALTPKGGKQTPAPASLEPGVKQEPVDGNPYTCGFGNASQPDGVGSGKGGGKGTGGVGKGGNGQGVVKQEAGETKEVSVKAEPGQSASSDVQQKPPVKTEPTKAPRSKKVFKPDELRQALMPTLEKLYRQNPESLPFQQPVDPKTLQIPVCAHPFYGFFSLVSLAWKNVIKTKSGLKEKTLFVLK</sequence>
<dbReference type="PANTHER" id="PTHR13808">
    <property type="entry name" value="CBP/P300-RELATED"/>
    <property type="match status" value="1"/>
</dbReference>
<comment type="catalytic activity">
    <reaction evidence="12">
        <text>L-lysyl-[protein] + acetyl-CoA = N(6)-acetyl-L-lysyl-[protein] + CoA + H(+)</text>
        <dbReference type="Rhea" id="RHEA:45948"/>
        <dbReference type="Rhea" id="RHEA-COMP:9752"/>
        <dbReference type="Rhea" id="RHEA-COMP:10731"/>
        <dbReference type="ChEBI" id="CHEBI:15378"/>
        <dbReference type="ChEBI" id="CHEBI:29969"/>
        <dbReference type="ChEBI" id="CHEBI:57287"/>
        <dbReference type="ChEBI" id="CHEBI:57288"/>
        <dbReference type="ChEBI" id="CHEBI:61930"/>
        <dbReference type="EC" id="2.3.1.48"/>
    </reaction>
</comment>
<evidence type="ECO:0000256" key="12">
    <source>
        <dbReference type="ARBA" id="ARBA00048017"/>
    </source>
</evidence>
<dbReference type="EC" id="2.3.1.48" evidence="2"/>
<feature type="compositionally biased region" description="Low complexity" evidence="14">
    <location>
        <begin position="937"/>
        <end position="960"/>
    </location>
</feature>
<dbReference type="GO" id="GO:0008270">
    <property type="term" value="F:zinc ion binding"/>
    <property type="evidence" value="ECO:0007669"/>
    <property type="project" value="UniProtKB-KW"/>
</dbReference>
<dbReference type="AlphaFoldDB" id="A0A8B7Y2Q9"/>
<feature type="region of interest" description="Disordered" evidence="14">
    <location>
        <begin position="1"/>
        <end position="78"/>
    </location>
</feature>
<feature type="compositionally biased region" description="Low complexity" evidence="14">
    <location>
        <begin position="99"/>
        <end position="115"/>
    </location>
</feature>
<evidence type="ECO:0000313" key="17">
    <source>
        <dbReference type="Proteomes" id="UP000694845"/>
    </source>
</evidence>
<dbReference type="SUPFAM" id="SSF57933">
    <property type="entry name" value="TAZ domain"/>
    <property type="match status" value="1"/>
</dbReference>
<evidence type="ECO:0000259" key="16">
    <source>
        <dbReference type="PROSITE" id="PS50952"/>
    </source>
</evidence>
<dbReference type="PROSITE" id="PS50134">
    <property type="entry name" value="ZF_TAZ"/>
    <property type="match status" value="1"/>
</dbReference>
<reference evidence="18" key="1">
    <citation type="submission" date="2025-08" db="UniProtKB">
        <authorList>
            <consortium name="RefSeq"/>
        </authorList>
    </citation>
    <scope>IDENTIFICATION</scope>
</reference>
<dbReference type="GO" id="GO:0005667">
    <property type="term" value="C:transcription regulator complex"/>
    <property type="evidence" value="ECO:0007669"/>
    <property type="project" value="TreeGrafter"/>
</dbReference>
<evidence type="ECO:0000256" key="6">
    <source>
        <dbReference type="ARBA" id="ARBA00022833"/>
    </source>
</evidence>
<name>A0A8B7Y2Q9_ACAPL</name>
<evidence type="ECO:0000256" key="9">
    <source>
        <dbReference type="ARBA" id="ARBA00023117"/>
    </source>
</evidence>
<dbReference type="KEGG" id="aplc:110976868"/>
<dbReference type="SMART" id="SM00551">
    <property type="entry name" value="ZnF_TAZ"/>
    <property type="match status" value="1"/>
</dbReference>
<feature type="region of interest" description="Disordered" evidence="14">
    <location>
        <begin position="827"/>
        <end position="881"/>
    </location>
</feature>
<keyword evidence="10" id="KW-0804">Transcription</keyword>
<dbReference type="GO" id="GO:0004402">
    <property type="term" value="F:histone acetyltransferase activity"/>
    <property type="evidence" value="ECO:0007669"/>
    <property type="project" value="InterPro"/>
</dbReference>
<organism evidence="17 18">
    <name type="scientific">Acanthaster planci</name>
    <name type="common">Crown-of-thorns starfish</name>
    <dbReference type="NCBI Taxonomy" id="133434"/>
    <lineage>
        <taxon>Eukaryota</taxon>
        <taxon>Metazoa</taxon>
        <taxon>Echinodermata</taxon>
        <taxon>Eleutherozoa</taxon>
        <taxon>Asterozoa</taxon>
        <taxon>Asteroidea</taxon>
        <taxon>Valvatacea</taxon>
        <taxon>Valvatida</taxon>
        <taxon>Acanthasteridae</taxon>
        <taxon>Acanthaster</taxon>
    </lineage>
</organism>
<keyword evidence="8" id="KW-0805">Transcription regulation</keyword>
<evidence type="ECO:0000256" key="10">
    <source>
        <dbReference type="ARBA" id="ARBA00023163"/>
    </source>
</evidence>
<feature type="region of interest" description="Disordered" evidence="14">
    <location>
        <begin position="180"/>
        <end position="201"/>
    </location>
</feature>
<feature type="domain" description="TAZ-type" evidence="15">
    <location>
        <begin position="456"/>
        <end position="543"/>
    </location>
</feature>
<evidence type="ECO:0000256" key="5">
    <source>
        <dbReference type="ARBA" id="ARBA00022771"/>
    </source>
</evidence>
<feature type="region of interest" description="Disordered" evidence="14">
    <location>
        <begin position="256"/>
        <end position="275"/>
    </location>
</feature>
<keyword evidence="9" id="KW-0103">Bromodomain</keyword>
<feature type="region of interest" description="Disordered" evidence="14">
    <location>
        <begin position="774"/>
        <end position="815"/>
    </location>
</feature>
<feature type="zinc finger region" description="TAZ-type" evidence="13">
    <location>
        <begin position="456"/>
        <end position="543"/>
    </location>
</feature>
<evidence type="ECO:0000259" key="15">
    <source>
        <dbReference type="PROSITE" id="PS50134"/>
    </source>
</evidence>
<dbReference type="Gene3D" id="1.20.920.10">
    <property type="entry name" value="Bromodomain-like"/>
    <property type="match status" value="1"/>
</dbReference>
<feature type="region of interest" description="Disordered" evidence="14">
    <location>
        <begin position="919"/>
        <end position="1068"/>
    </location>
</feature>
<dbReference type="PANTHER" id="PTHR13808:SF1">
    <property type="entry name" value="HISTONE ACETYLTRANSFERASE"/>
    <property type="match status" value="1"/>
</dbReference>
<evidence type="ECO:0000256" key="11">
    <source>
        <dbReference type="ARBA" id="ARBA00023242"/>
    </source>
</evidence>
<dbReference type="GO" id="GO:0005634">
    <property type="term" value="C:nucleus"/>
    <property type="evidence" value="ECO:0007669"/>
    <property type="project" value="UniProtKB-SubCell"/>
</dbReference>
<evidence type="ECO:0000256" key="1">
    <source>
        <dbReference type="ARBA" id="ARBA00004123"/>
    </source>
</evidence>
<feature type="region of interest" description="Disordered" evidence="14">
    <location>
        <begin position="91"/>
        <end position="125"/>
    </location>
</feature>
<dbReference type="GO" id="GO:0031490">
    <property type="term" value="F:chromatin DNA binding"/>
    <property type="evidence" value="ECO:0007669"/>
    <property type="project" value="TreeGrafter"/>
</dbReference>
<comment type="subcellular location">
    <subcellularLocation>
        <location evidence="1">Nucleus</location>
    </subcellularLocation>
</comment>
<dbReference type="Pfam" id="PF02135">
    <property type="entry name" value="zf-TAZ"/>
    <property type="match status" value="1"/>
</dbReference>
<feature type="compositionally biased region" description="Basic and acidic residues" evidence="14">
    <location>
        <begin position="1028"/>
        <end position="1037"/>
    </location>
</feature>
<evidence type="ECO:0000256" key="2">
    <source>
        <dbReference type="ARBA" id="ARBA00013184"/>
    </source>
</evidence>
<keyword evidence="5 13" id="KW-0863">Zinc-finger</keyword>
<keyword evidence="7" id="KW-0156">Chromatin regulator</keyword>
<dbReference type="Pfam" id="PF02172">
    <property type="entry name" value="KIX"/>
    <property type="match status" value="1"/>
</dbReference>
<dbReference type="GeneID" id="110976868"/>
<keyword evidence="3" id="KW-0808">Transferase</keyword>
<evidence type="ECO:0000313" key="18">
    <source>
        <dbReference type="RefSeq" id="XP_022086211.1"/>
    </source>
</evidence>
<feature type="compositionally biased region" description="Polar residues" evidence="14">
    <location>
        <begin position="827"/>
        <end position="846"/>
    </location>
</feature>
<dbReference type="InterPro" id="IPR000197">
    <property type="entry name" value="Znf_TAZ"/>
</dbReference>
<dbReference type="InterPro" id="IPR036529">
    <property type="entry name" value="KIX_dom_sf"/>
</dbReference>
<dbReference type="Proteomes" id="UP000694845">
    <property type="component" value="Unplaced"/>
</dbReference>
<dbReference type="InterPro" id="IPR035898">
    <property type="entry name" value="TAZ_dom_sf"/>
</dbReference>
<dbReference type="OrthoDB" id="899at2759"/>
<evidence type="ECO:0000256" key="13">
    <source>
        <dbReference type="PROSITE-ProRule" id="PRU00203"/>
    </source>
</evidence>
<dbReference type="InterPro" id="IPR013178">
    <property type="entry name" value="Histone_AcTrfase_Rtt109/CBP"/>
</dbReference>
<dbReference type="SUPFAM" id="SSF47040">
    <property type="entry name" value="Kix domain of CBP (creb binding protein)"/>
    <property type="match status" value="1"/>
</dbReference>
<gene>
    <name evidence="18" type="primary">LOC110976868</name>
</gene>
<evidence type="ECO:0000256" key="4">
    <source>
        <dbReference type="ARBA" id="ARBA00022723"/>
    </source>
</evidence>
<proteinExistence type="predicted"/>
<evidence type="ECO:0000256" key="8">
    <source>
        <dbReference type="ARBA" id="ARBA00023015"/>
    </source>
</evidence>
<keyword evidence="6 13" id="KW-0862">Zinc</keyword>
<evidence type="ECO:0000256" key="14">
    <source>
        <dbReference type="SAM" id="MobiDB-lite"/>
    </source>
</evidence>
<dbReference type="Gene3D" id="1.10.246.20">
    <property type="entry name" value="Coactivator CBP, KIX domain"/>
    <property type="match status" value="1"/>
</dbReference>
<dbReference type="GO" id="GO:0003713">
    <property type="term" value="F:transcription coactivator activity"/>
    <property type="evidence" value="ECO:0007669"/>
    <property type="project" value="TreeGrafter"/>
</dbReference>
<feature type="compositionally biased region" description="Polar residues" evidence="14">
    <location>
        <begin position="17"/>
        <end position="28"/>
    </location>
</feature>
<dbReference type="RefSeq" id="XP_022086211.1">
    <property type="nucleotide sequence ID" value="XM_022230519.1"/>
</dbReference>
<dbReference type="FunFam" id="1.20.1020.10:FF:000002">
    <property type="entry name" value="E1A binding protein p300"/>
    <property type="match status" value="1"/>
</dbReference>
<dbReference type="GO" id="GO:0045944">
    <property type="term" value="P:positive regulation of transcription by RNA polymerase II"/>
    <property type="evidence" value="ECO:0007669"/>
    <property type="project" value="TreeGrafter"/>
</dbReference>
<accession>A0A8B7Y2Q9</accession>
<protein>
    <recommendedName>
        <fullName evidence="2">histone acetyltransferase</fullName>
        <ecNumber evidence="2">2.3.1.48</ecNumber>
    </recommendedName>
</protein>
<keyword evidence="11" id="KW-0539">Nucleus</keyword>
<dbReference type="InterPro" id="IPR036427">
    <property type="entry name" value="Bromodomain-like_sf"/>
</dbReference>
<keyword evidence="4 13" id="KW-0479">Metal-binding</keyword>
<dbReference type="InterPro" id="IPR003101">
    <property type="entry name" value="KIX_dom"/>
</dbReference>
<feature type="compositionally biased region" description="Polar residues" evidence="14">
    <location>
        <begin position="41"/>
        <end position="73"/>
    </location>
</feature>
<feature type="compositionally biased region" description="Low complexity" evidence="14">
    <location>
        <begin position="856"/>
        <end position="878"/>
    </location>
</feature>
<feature type="domain" description="KIX" evidence="16">
    <location>
        <begin position="655"/>
        <end position="734"/>
    </location>
</feature>
<dbReference type="GO" id="GO:0000123">
    <property type="term" value="C:histone acetyltransferase complex"/>
    <property type="evidence" value="ECO:0007669"/>
    <property type="project" value="TreeGrafter"/>
</dbReference>
<dbReference type="Gene3D" id="1.20.1020.10">
    <property type="entry name" value="TAZ domain"/>
    <property type="match status" value="1"/>
</dbReference>
<keyword evidence="17" id="KW-1185">Reference proteome</keyword>
<evidence type="ECO:0000256" key="7">
    <source>
        <dbReference type="ARBA" id="ARBA00022853"/>
    </source>
</evidence>
<evidence type="ECO:0000256" key="3">
    <source>
        <dbReference type="ARBA" id="ARBA00022679"/>
    </source>
</evidence>